<accession>A0A495XJG6</accession>
<proteinExistence type="predicted"/>
<dbReference type="OrthoDB" id="9812672at2"/>
<dbReference type="Pfam" id="PF12740">
    <property type="entry name" value="PETase"/>
    <property type="match status" value="1"/>
</dbReference>
<evidence type="ECO:0000259" key="2">
    <source>
        <dbReference type="Pfam" id="PF12740"/>
    </source>
</evidence>
<protein>
    <recommendedName>
        <fullName evidence="2">PET hydrolase/cutinase-like domain-containing protein</fullName>
    </recommendedName>
</protein>
<feature type="region of interest" description="Disordered" evidence="1">
    <location>
        <begin position="253"/>
        <end position="281"/>
    </location>
</feature>
<dbReference type="Proteomes" id="UP000272729">
    <property type="component" value="Unassembled WGS sequence"/>
</dbReference>
<gene>
    <name evidence="3" type="ORF">DFJ66_7912</name>
</gene>
<organism evidence="3 4">
    <name type="scientific">Saccharothrix variisporea</name>
    <dbReference type="NCBI Taxonomy" id="543527"/>
    <lineage>
        <taxon>Bacteria</taxon>
        <taxon>Bacillati</taxon>
        <taxon>Actinomycetota</taxon>
        <taxon>Actinomycetes</taxon>
        <taxon>Pseudonocardiales</taxon>
        <taxon>Pseudonocardiaceae</taxon>
        <taxon>Saccharothrix</taxon>
    </lineage>
</organism>
<feature type="domain" description="PET hydrolase/cutinase-like" evidence="2">
    <location>
        <begin position="278"/>
        <end position="495"/>
    </location>
</feature>
<evidence type="ECO:0000256" key="1">
    <source>
        <dbReference type="SAM" id="MobiDB-lite"/>
    </source>
</evidence>
<dbReference type="SUPFAM" id="SSF53474">
    <property type="entry name" value="alpha/beta-Hydrolases"/>
    <property type="match status" value="2"/>
</dbReference>
<dbReference type="AlphaFoldDB" id="A0A495XJG6"/>
<name>A0A495XJG6_9PSEU</name>
<keyword evidence="4" id="KW-1185">Reference proteome</keyword>
<dbReference type="EMBL" id="RBXR01000001">
    <property type="protein sequence ID" value="RKT74550.1"/>
    <property type="molecule type" value="Genomic_DNA"/>
</dbReference>
<reference evidence="3 4" key="1">
    <citation type="submission" date="2018-10" db="EMBL/GenBank/DDBJ databases">
        <title>Sequencing the genomes of 1000 actinobacteria strains.</title>
        <authorList>
            <person name="Klenk H.-P."/>
        </authorList>
    </citation>
    <scope>NUCLEOTIDE SEQUENCE [LARGE SCALE GENOMIC DNA]</scope>
    <source>
        <strain evidence="3 4">DSM 43911</strain>
    </source>
</reference>
<dbReference type="RefSeq" id="WP_121229408.1">
    <property type="nucleotide sequence ID" value="NZ_JBIUBA010000003.1"/>
</dbReference>
<evidence type="ECO:0000313" key="3">
    <source>
        <dbReference type="EMBL" id="RKT74550.1"/>
    </source>
</evidence>
<dbReference type="InterPro" id="IPR029058">
    <property type="entry name" value="AB_hydrolase_fold"/>
</dbReference>
<dbReference type="Gene3D" id="3.40.50.1820">
    <property type="entry name" value="alpha/beta hydrolase"/>
    <property type="match status" value="2"/>
</dbReference>
<sequence length="529" mass="55580">MSTFQLRTAVRGRGAALLAVLTALAAAAVSLVGLSPHARADLVAAAVEHDPVIIIPGMTGTTQYMEPMKTKFVSAGWRSDRVETWTDSKSMTGDLTVAGQEIGRKVDSVLARTGARKVVLVTWSASTLAARSYLKYVPGAQDKVSMYFSMAGPHHGTTSAAPWCQNLYLSCKQFAIGSPWLADLNSGTEVPGSPAVRYTTQRSTCDTNVDPSVTAELAGATNLQAPTCITHGAFPNDAGVFNQIKNIIVEHENRPTTTTTPTGTSTTSTSPTTTTTVPPTSPCKSVNGQWDTAGPFAVTSASNGRGTTVVRPVALGSLGCTAHPVVLWNNGAKSKLDRYMPLLNHLASHGFIVAAAEGNAGDRGPMLQGLDYLTTENSRAGSPLQGKVDLSKVGATGHSFGGGAAIDAGSDPRVDTIAPIYPLATTSGSLVRGPALFIAGQNDTIIVPIVVRTPYNQATQVPAIFAEQRGADHYGIPALHGTITSWMRFHLMGDEQARGLYFGTNCTYCTSTFWSVFERNAKAQAVPGP</sequence>
<comment type="caution">
    <text evidence="3">The sequence shown here is derived from an EMBL/GenBank/DDBJ whole genome shotgun (WGS) entry which is preliminary data.</text>
</comment>
<feature type="compositionally biased region" description="Low complexity" evidence="1">
    <location>
        <begin position="255"/>
        <end position="278"/>
    </location>
</feature>
<dbReference type="InterPro" id="IPR041127">
    <property type="entry name" value="PET_hydrolase/cutinase-like"/>
</dbReference>
<evidence type="ECO:0000313" key="4">
    <source>
        <dbReference type="Proteomes" id="UP000272729"/>
    </source>
</evidence>